<organism evidence="9 10">
    <name type="scientific">Methanomethylovorans hollandica (strain DSM 15978 / NBRC 107637 / DMS1)</name>
    <dbReference type="NCBI Taxonomy" id="867904"/>
    <lineage>
        <taxon>Archaea</taxon>
        <taxon>Methanobacteriati</taxon>
        <taxon>Methanobacteriota</taxon>
        <taxon>Stenosarchaea group</taxon>
        <taxon>Methanomicrobia</taxon>
        <taxon>Methanosarcinales</taxon>
        <taxon>Methanosarcinaceae</taxon>
        <taxon>Methanomethylovorans</taxon>
    </lineage>
</organism>
<evidence type="ECO:0000256" key="3">
    <source>
        <dbReference type="ARBA" id="ARBA00022448"/>
    </source>
</evidence>
<dbReference type="Pfam" id="PF03591">
    <property type="entry name" value="AzlC"/>
    <property type="match status" value="1"/>
</dbReference>
<keyword evidence="3" id="KW-0813">Transport</keyword>
<proteinExistence type="inferred from homology"/>
<comment type="similarity">
    <text evidence="2">Belongs to the AzlC family.</text>
</comment>
<evidence type="ECO:0000313" key="9">
    <source>
        <dbReference type="EMBL" id="AGB50128.1"/>
    </source>
</evidence>
<feature type="transmembrane region" description="Helical" evidence="8">
    <location>
        <begin position="131"/>
        <end position="157"/>
    </location>
</feature>
<gene>
    <name evidence="9" type="ordered locus">Metho_1954</name>
</gene>
<sequence length="245" mass="27022">MEPENKTLFLNAFKITFPVLLGYIPLGVAFGFLISGAGYHWSYALLMSIFVYAGSVQFIAVALLSAGAGLTEFLIITLLINLRHSFYGLSMLEKFSAAGKIKTYLIFALTDETYALLTTTELPGNVPKNKFYFFIAVLNHFYWITGSMLGAVLGSVIDLDLEGMSFVLTALFMVLTIEQYYHSSTRFPFIVAVLAGGISLVLFSSENMLLFSILIGTIILIVHEKIVQAKSFSMSAADKDQKGWP</sequence>
<keyword evidence="7 8" id="KW-0472">Membrane</keyword>
<dbReference type="HOGENOM" id="CLU_065777_4_0_2"/>
<keyword evidence="10" id="KW-1185">Reference proteome</keyword>
<evidence type="ECO:0000256" key="4">
    <source>
        <dbReference type="ARBA" id="ARBA00022475"/>
    </source>
</evidence>
<dbReference type="OrthoDB" id="136082at2157"/>
<accession>L0L150</accession>
<feature type="transmembrane region" description="Helical" evidence="8">
    <location>
        <begin position="12"/>
        <end position="37"/>
    </location>
</feature>
<reference evidence="10" key="1">
    <citation type="submission" date="2012-02" db="EMBL/GenBank/DDBJ databases">
        <title>Complete sequence of chromosome of Methanomethylovorans hollandica DSM 15978.</title>
        <authorList>
            <person name="Lucas S."/>
            <person name="Copeland A."/>
            <person name="Lapidus A."/>
            <person name="Glavina del Rio T."/>
            <person name="Dalin E."/>
            <person name="Tice H."/>
            <person name="Bruce D."/>
            <person name="Goodwin L."/>
            <person name="Pitluck S."/>
            <person name="Peters L."/>
            <person name="Mikhailova N."/>
            <person name="Held B."/>
            <person name="Kyrpides N."/>
            <person name="Mavromatis K."/>
            <person name="Ivanova N."/>
            <person name="Brettin T."/>
            <person name="Detter J.C."/>
            <person name="Han C."/>
            <person name="Larimer F."/>
            <person name="Land M."/>
            <person name="Hauser L."/>
            <person name="Markowitz V."/>
            <person name="Cheng J.-F."/>
            <person name="Hugenholtz P."/>
            <person name="Woyke T."/>
            <person name="Wu D."/>
            <person name="Spring S."/>
            <person name="Schroeder M."/>
            <person name="Brambilla E."/>
            <person name="Klenk H.-P."/>
            <person name="Eisen J.A."/>
        </authorList>
    </citation>
    <scope>NUCLEOTIDE SEQUENCE [LARGE SCALE GENOMIC DNA]</scope>
    <source>
        <strain evidence="10">DSM 15978 / NBRC 107637 / DMS1</strain>
    </source>
</reference>
<keyword evidence="5 8" id="KW-0812">Transmembrane</keyword>
<dbReference type="RefSeq" id="WP_015325293.1">
    <property type="nucleotide sequence ID" value="NC_019977.1"/>
</dbReference>
<dbReference type="EMBL" id="CP003362">
    <property type="protein sequence ID" value="AGB50128.1"/>
    <property type="molecule type" value="Genomic_DNA"/>
</dbReference>
<evidence type="ECO:0000256" key="2">
    <source>
        <dbReference type="ARBA" id="ARBA00010735"/>
    </source>
</evidence>
<dbReference type="GO" id="GO:1903785">
    <property type="term" value="P:L-valine transmembrane transport"/>
    <property type="evidence" value="ECO:0007669"/>
    <property type="project" value="TreeGrafter"/>
</dbReference>
<feature type="transmembrane region" description="Helical" evidence="8">
    <location>
        <begin position="49"/>
        <end position="82"/>
    </location>
</feature>
<dbReference type="GO" id="GO:0005886">
    <property type="term" value="C:plasma membrane"/>
    <property type="evidence" value="ECO:0007669"/>
    <property type="project" value="UniProtKB-SubCell"/>
</dbReference>
<keyword evidence="4" id="KW-1003">Cell membrane</keyword>
<dbReference type="PANTHER" id="PTHR34979">
    <property type="entry name" value="INNER MEMBRANE PROTEIN YGAZ"/>
    <property type="match status" value="1"/>
</dbReference>
<protein>
    <submittedName>
        <fullName evidence="9">Putative branched-chain amino acid permease (Azaleucine resistance)</fullName>
    </submittedName>
</protein>
<feature type="transmembrane region" description="Helical" evidence="8">
    <location>
        <begin position="209"/>
        <end position="227"/>
    </location>
</feature>
<evidence type="ECO:0000256" key="7">
    <source>
        <dbReference type="ARBA" id="ARBA00023136"/>
    </source>
</evidence>
<dbReference type="STRING" id="867904.Metho_1954"/>
<comment type="subcellular location">
    <subcellularLocation>
        <location evidence="1">Cell membrane</location>
        <topology evidence="1">Multi-pass membrane protein</topology>
    </subcellularLocation>
</comment>
<dbReference type="GeneID" id="14406467"/>
<evidence type="ECO:0000256" key="5">
    <source>
        <dbReference type="ARBA" id="ARBA00022692"/>
    </source>
</evidence>
<evidence type="ECO:0000313" key="10">
    <source>
        <dbReference type="Proteomes" id="UP000010866"/>
    </source>
</evidence>
<dbReference type="PANTHER" id="PTHR34979:SF1">
    <property type="entry name" value="INNER MEMBRANE PROTEIN YGAZ"/>
    <property type="match status" value="1"/>
</dbReference>
<keyword evidence="6 8" id="KW-1133">Transmembrane helix</keyword>
<evidence type="ECO:0000256" key="8">
    <source>
        <dbReference type="SAM" id="Phobius"/>
    </source>
</evidence>
<dbReference type="KEGG" id="mhz:Metho_1954"/>
<evidence type="ECO:0000256" key="1">
    <source>
        <dbReference type="ARBA" id="ARBA00004651"/>
    </source>
</evidence>
<feature type="transmembrane region" description="Helical" evidence="8">
    <location>
        <begin position="163"/>
        <end position="180"/>
    </location>
</feature>
<evidence type="ECO:0000256" key="6">
    <source>
        <dbReference type="ARBA" id="ARBA00022989"/>
    </source>
</evidence>
<dbReference type="Proteomes" id="UP000010866">
    <property type="component" value="Chromosome"/>
</dbReference>
<dbReference type="AlphaFoldDB" id="L0L150"/>
<name>L0L150_METHD</name>
<dbReference type="InterPro" id="IPR011606">
    <property type="entry name" value="Brnchd-chn_aa_trnsp_permease"/>
</dbReference>